<accession>A0A7S3MHY4</accession>
<organism evidence="1">
    <name type="scientific">Spumella elongata</name>
    <dbReference type="NCBI Taxonomy" id="89044"/>
    <lineage>
        <taxon>Eukaryota</taxon>
        <taxon>Sar</taxon>
        <taxon>Stramenopiles</taxon>
        <taxon>Ochrophyta</taxon>
        <taxon>Chrysophyceae</taxon>
        <taxon>Chromulinales</taxon>
        <taxon>Chromulinaceae</taxon>
        <taxon>Spumella</taxon>
    </lineage>
</organism>
<protein>
    <submittedName>
        <fullName evidence="1">Uncharacterized protein</fullName>
    </submittedName>
</protein>
<sequence length="207" mass="22277">MDQLVHLKRGGKGCELLLRKCTILIEVSSAEPLASQSCRSEDSGSEDAPRAARLELSICRGCPMLKRELDPTLKFALGHNSITICIDDSKGQALQDGSIASSLTVRNGQDEQHSTSELCDANASIVVFVNDFEGAISHSPKQLSHSEGLGRTSIPASILTVPSPSDVDHLMQGAPELEWCHHASRICIRSEDCAACLCEGMEQPRVP</sequence>
<dbReference type="AlphaFoldDB" id="A0A7S3MHY4"/>
<name>A0A7S3MHY4_9STRA</name>
<proteinExistence type="predicted"/>
<reference evidence="1" key="1">
    <citation type="submission" date="2021-01" db="EMBL/GenBank/DDBJ databases">
        <authorList>
            <person name="Corre E."/>
            <person name="Pelletier E."/>
            <person name="Niang G."/>
            <person name="Scheremetjew M."/>
            <person name="Finn R."/>
            <person name="Kale V."/>
            <person name="Holt S."/>
            <person name="Cochrane G."/>
            <person name="Meng A."/>
            <person name="Brown T."/>
            <person name="Cohen L."/>
        </authorList>
    </citation>
    <scope>NUCLEOTIDE SEQUENCE</scope>
    <source>
        <strain evidence="1">CCAP 955/1</strain>
    </source>
</reference>
<gene>
    <name evidence="1" type="ORF">SELO1098_LOCUS33779</name>
</gene>
<evidence type="ECO:0000313" key="1">
    <source>
        <dbReference type="EMBL" id="CAE0304908.1"/>
    </source>
</evidence>
<dbReference type="EMBL" id="HBIC01065657">
    <property type="protein sequence ID" value="CAE0304908.1"/>
    <property type="molecule type" value="Transcribed_RNA"/>
</dbReference>